<reference evidence="2" key="1">
    <citation type="submission" date="2021-01" db="EMBL/GenBank/DDBJ databases">
        <authorList>
            <person name="Corre E."/>
            <person name="Pelletier E."/>
            <person name="Niang G."/>
            <person name="Scheremetjew M."/>
            <person name="Finn R."/>
            <person name="Kale V."/>
            <person name="Holt S."/>
            <person name="Cochrane G."/>
            <person name="Meng A."/>
            <person name="Brown T."/>
            <person name="Cohen L."/>
        </authorList>
    </citation>
    <scope>NUCLEOTIDE SEQUENCE</scope>
    <source>
        <strain evidence="2">379</strain>
    </source>
</reference>
<evidence type="ECO:0000313" key="2">
    <source>
        <dbReference type="EMBL" id="CAE0577876.1"/>
    </source>
</evidence>
<gene>
    <name evidence="2" type="ORF">EHUX00137_LOCUS34612</name>
</gene>
<name>A0A7S3T9S5_EMIHU</name>
<keyword evidence="1" id="KW-0732">Signal</keyword>
<dbReference type="EMBL" id="HBIR01044342">
    <property type="protein sequence ID" value="CAE0577876.1"/>
    <property type="molecule type" value="Transcribed_RNA"/>
</dbReference>
<evidence type="ECO:0000256" key="1">
    <source>
        <dbReference type="SAM" id="SignalP"/>
    </source>
</evidence>
<accession>A0A7S3T9S5</accession>
<protein>
    <submittedName>
        <fullName evidence="2">Uncharacterized protein</fullName>
    </submittedName>
</protein>
<proteinExistence type="predicted"/>
<sequence>MTHNLPAAMLALAPLVAVMAAPDFGPRFAPTHKDNMNGAYPFSATPGGTPGKMPKRFSDYPHGVESFDVHTSEMSTLYSQVWWKPHPPAALPKEIVAKYNGSRMAIVGWEIDQVQRTADGDVSVPISASYNHHYVSQLVGAGARLRQVKLDGPHDPRAKELMHASHGHVNWEQPQWIAEDVVEAAGGEGREAAAQSTRQWFSSGNGGEYRKTYHGFAPGYAMVVDSPTHLQMAPMQIDTWNREAMDISARRQGPVRFVPGPQPRASLAPADAAHSGLLECPMTTRLTKVVDGAYAVHANASSCAEPILTYHECFEAARKVFTHVVSVSNASGADARRPVGCSAALRPSSASVSVFFNEMASPPTACSVAHQCVCPVAPKPFGQATGALRYHPTSQPADVGRGFAARFGGGGKSCAAWPSTDLIEHRNPTCDIRHYQGGQWACNHGWSLLDAEQQIPWADRPLVFVHKFRFYVQPYVPAYHTPIRLGETAGSALLLGSPWEYDVPRCAEGVPGCSRDAHGMWVHKVVGKHVGKHTFVALNNHCHAPTCLAMEVYACAKGTPLEACDTTAGKLVCRTAPVYGGTGSPTEQGSRFDEAGYIAIPDCFWGGAEWGLEPPQQLDGVPLHIVKTCNATLGHYGEMAGGQPWVYS</sequence>
<feature type="chain" id="PRO_5030655607" evidence="1">
    <location>
        <begin position="21"/>
        <end position="648"/>
    </location>
</feature>
<feature type="signal peptide" evidence="1">
    <location>
        <begin position="1"/>
        <end position="20"/>
    </location>
</feature>
<dbReference type="AlphaFoldDB" id="A0A7S3T9S5"/>
<organism evidence="2">
    <name type="scientific">Emiliania huxleyi</name>
    <name type="common">Coccolithophore</name>
    <name type="synonym">Pontosphaera huxleyi</name>
    <dbReference type="NCBI Taxonomy" id="2903"/>
    <lineage>
        <taxon>Eukaryota</taxon>
        <taxon>Haptista</taxon>
        <taxon>Haptophyta</taxon>
        <taxon>Prymnesiophyceae</taxon>
        <taxon>Isochrysidales</taxon>
        <taxon>Noelaerhabdaceae</taxon>
        <taxon>Emiliania</taxon>
    </lineage>
</organism>